<sequence>MLESTMTVRLDENEKSLISNYARMFGMSASQFVRRCALERIEDEIDIEAYKAAKAEYDANPTSYSLSEVKEMLGL</sequence>
<proteinExistence type="predicted"/>
<evidence type="ECO:0000313" key="1">
    <source>
        <dbReference type="EMBL" id="MDJ1651425.1"/>
    </source>
</evidence>
<keyword evidence="2" id="KW-1185">Reference proteome</keyword>
<gene>
    <name evidence="1" type="ORF">QNJ86_11490</name>
</gene>
<accession>A0ABT7DTH3</accession>
<dbReference type="RefSeq" id="WP_283832770.1">
    <property type="nucleotide sequence ID" value="NZ_JASJEU010000022.1"/>
</dbReference>
<comment type="caution">
    <text evidence="1">The sequence shown here is derived from an EMBL/GenBank/DDBJ whole genome shotgun (WGS) entry which is preliminary data.</text>
</comment>
<dbReference type="InterPro" id="IPR046257">
    <property type="entry name" value="DUF6290"/>
</dbReference>
<name>A0ABT7DTH3_9ACTN</name>
<protein>
    <submittedName>
        <fullName evidence="1">DUF6290 family protein</fullName>
    </submittedName>
</protein>
<reference evidence="1 2" key="1">
    <citation type="submission" date="2023-05" db="EMBL/GenBank/DDBJ databases">
        <title>Gordonibacter KGMB12511T sp. nov., isolated from faeces of healthy Korean.</title>
        <authorList>
            <person name="Kim H.S."/>
            <person name="Kim J.-S."/>
            <person name="Suh M.K."/>
            <person name="Eom M.K."/>
            <person name="Do H.E."/>
            <person name="Lee J.-S."/>
        </authorList>
    </citation>
    <scope>NUCLEOTIDE SEQUENCE [LARGE SCALE GENOMIC DNA]</scope>
    <source>
        <strain evidence="1 2">KGMB12511</strain>
    </source>
</reference>
<dbReference type="EMBL" id="JASJEU010000022">
    <property type="protein sequence ID" value="MDJ1651425.1"/>
    <property type="molecule type" value="Genomic_DNA"/>
</dbReference>
<dbReference type="Proteomes" id="UP001232750">
    <property type="component" value="Unassembled WGS sequence"/>
</dbReference>
<evidence type="ECO:0000313" key="2">
    <source>
        <dbReference type="Proteomes" id="UP001232750"/>
    </source>
</evidence>
<dbReference type="Pfam" id="PF19807">
    <property type="entry name" value="DUF6290"/>
    <property type="match status" value="1"/>
</dbReference>
<organism evidence="1 2">
    <name type="scientific">Gordonibacter faecis</name>
    <dbReference type="NCBI Taxonomy" id="3047475"/>
    <lineage>
        <taxon>Bacteria</taxon>
        <taxon>Bacillati</taxon>
        <taxon>Actinomycetota</taxon>
        <taxon>Coriobacteriia</taxon>
        <taxon>Eggerthellales</taxon>
        <taxon>Eggerthellaceae</taxon>
        <taxon>Gordonibacter</taxon>
    </lineage>
</organism>
<dbReference type="NCBIfam" id="NF046040">
    <property type="entry name" value="RelB_antitoxin"/>
    <property type="match status" value="1"/>
</dbReference>